<evidence type="ECO:0000313" key="1">
    <source>
        <dbReference type="EMBL" id="MDF3293748.1"/>
    </source>
</evidence>
<protein>
    <submittedName>
        <fullName evidence="1">Uncharacterized protein</fullName>
    </submittedName>
</protein>
<gene>
    <name evidence="1" type="ORF">P3G67_31950</name>
</gene>
<dbReference type="RefSeq" id="WP_276096615.1">
    <property type="nucleotide sequence ID" value="NZ_JARJBC010000029.1"/>
</dbReference>
<comment type="caution">
    <text evidence="1">The sequence shown here is derived from an EMBL/GenBank/DDBJ whole genome shotgun (WGS) entry which is preliminary data.</text>
</comment>
<accession>A0ABT5ZV93</accession>
<dbReference type="Proteomes" id="UP001216579">
    <property type="component" value="Unassembled WGS sequence"/>
</dbReference>
<dbReference type="EMBL" id="JARJBC010000029">
    <property type="protein sequence ID" value="MDF3293748.1"/>
    <property type="molecule type" value="Genomic_DNA"/>
</dbReference>
<reference evidence="1 2" key="1">
    <citation type="submission" date="2023-03" db="EMBL/GenBank/DDBJ databases">
        <title>Draft genome sequence of Streptomyces sp. RB6PN23 isolated from peat swamp forest in Thailand.</title>
        <authorList>
            <person name="Klaysubun C."/>
            <person name="Duangmal K."/>
        </authorList>
    </citation>
    <scope>NUCLEOTIDE SEQUENCE [LARGE SCALE GENOMIC DNA]</scope>
    <source>
        <strain evidence="1 2">RB6PN23</strain>
    </source>
</reference>
<name>A0ABT5ZV93_9ACTN</name>
<sequence>MENPTCPERRTLAMRLMAAKAAKDKSQETDVRVLTRRHRDDAHRLEVSRNG</sequence>
<proteinExistence type="predicted"/>
<evidence type="ECO:0000313" key="2">
    <source>
        <dbReference type="Proteomes" id="UP001216579"/>
    </source>
</evidence>
<organism evidence="1 2">
    <name type="scientific">Streptomyces silvisoli</name>
    <dbReference type="NCBI Taxonomy" id="3034235"/>
    <lineage>
        <taxon>Bacteria</taxon>
        <taxon>Bacillati</taxon>
        <taxon>Actinomycetota</taxon>
        <taxon>Actinomycetes</taxon>
        <taxon>Kitasatosporales</taxon>
        <taxon>Streptomycetaceae</taxon>
        <taxon>Streptomyces</taxon>
    </lineage>
</organism>
<keyword evidence="2" id="KW-1185">Reference proteome</keyword>